<dbReference type="SUPFAM" id="SSF109604">
    <property type="entry name" value="HD-domain/PDEase-like"/>
    <property type="match status" value="1"/>
</dbReference>
<dbReference type="FunFam" id="1.10.3210.10:FF:000028">
    <property type="entry name" value="HD superfamily phosphohydrolase protein"/>
    <property type="match status" value="1"/>
</dbReference>
<dbReference type="OMA" id="TICDKIH"/>
<reference evidence="3" key="2">
    <citation type="submission" date="2006-03" db="EMBL/GenBank/DDBJ databases">
        <title>The genome sequence of the Plasmodium falciparum HB3.</title>
        <authorList>
            <consortium name="The Broad Institute Genome Sequencing Platform"/>
            <person name="Birren B."/>
            <person name="Lander E."/>
            <person name="Galagan J."/>
            <person name="Nusbaum C."/>
            <person name="Devon K."/>
            <person name="Henn M."/>
            <person name="Jaffe D."/>
            <person name="Butler J."/>
            <person name="Alvarez P."/>
            <person name="Gnerre S."/>
            <person name="Grabherr M."/>
            <person name="Kleber M."/>
            <person name="Mauceli E."/>
            <person name="Brockman W."/>
            <person name="MacCallum I.A."/>
            <person name="Rounsley S."/>
            <person name="Young S."/>
            <person name="LaButti K."/>
            <person name="Pushparaj V."/>
            <person name="DeCaprio D."/>
            <person name="Crawford M."/>
            <person name="Koehrsen M."/>
            <person name="Engels R."/>
            <person name="Montgomery P."/>
            <person name="Pearson M."/>
            <person name="Howarth C."/>
            <person name="Larson L."/>
            <person name="Luoma S."/>
            <person name="White J."/>
            <person name="Kodira C."/>
            <person name="Zeng Q."/>
            <person name="Oleary S."/>
            <person name="Yandava C."/>
            <person name="Alvarado L."/>
            <person name="Wirth D."/>
            <person name="Volkman S."/>
            <person name="Hartl D."/>
        </authorList>
    </citation>
    <scope>NUCLEOTIDE SEQUENCE [LARGE SCALE GENOMIC DNA]</scope>
</reference>
<dbReference type="GO" id="GO:0008832">
    <property type="term" value="F:dGTPase activity"/>
    <property type="evidence" value="ECO:0007669"/>
    <property type="project" value="TreeGrafter"/>
</dbReference>
<dbReference type="InterPro" id="IPR006674">
    <property type="entry name" value="HD_domain"/>
</dbReference>
<evidence type="ECO:0000313" key="2">
    <source>
        <dbReference type="EMBL" id="KOB62238.1"/>
    </source>
</evidence>
<dbReference type="EMBL" id="CH672054">
    <property type="protein sequence ID" value="KOB62238.1"/>
    <property type="molecule type" value="Genomic_DNA"/>
</dbReference>
<name>A0A0L7KFZ8_PLAFX</name>
<evidence type="ECO:0000259" key="1">
    <source>
        <dbReference type="SMART" id="SM00471"/>
    </source>
</evidence>
<dbReference type="GO" id="GO:0006203">
    <property type="term" value="P:dGTP catabolic process"/>
    <property type="evidence" value="ECO:0007669"/>
    <property type="project" value="TreeGrafter"/>
</dbReference>
<dbReference type="KEGG" id="pfh:PFHG_03969"/>
<protein>
    <recommendedName>
        <fullName evidence="1">HD/PDEase domain-containing protein</fullName>
    </recommendedName>
</protein>
<organism evidence="2 3">
    <name type="scientific">Plasmodium falciparum (isolate HB3)</name>
    <dbReference type="NCBI Taxonomy" id="137071"/>
    <lineage>
        <taxon>Eukaryota</taxon>
        <taxon>Sar</taxon>
        <taxon>Alveolata</taxon>
        <taxon>Apicomplexa</taxon>
        <taxon>Aconoidasida</taxon>
        <taxon>Haemosporida</taxon>
        <taxon>Plasmodiidae</taxon>
        <taxon>Plasmodium</taxon>
        <taxon>Plasmodium (Laverania)</taxon>
    </lineage>
</organism>
<dbReference type="OrthoDB" id="9991235at2759"/>
<reference evidence="2 3" key="1">
    <citation type="submission" date="2006-03" db="EMBL/GenBank/DDBJ databases">
        <title>Annotation of Plasmodium falciparum HB3.</title>
        <authorList>
            <consortium name="The Broad Institute Genome Sequencing Platform"/>
            <person name="Volkman S.K."/>
            <person name="Neafsey D.E."/>
            <person name="Dash A.P."/>
            <person name="Chitnis C.E."/>
            <person name="Hartl D.L."/>
            <person name="Young S.K."/>
            <person name="Zeng Q."/>
            <person name="Koehrsen M."/>
            <person name="Alvarado L."/>
            <person name="Berlin A."/>
            <person name="Borenstein D."/>
            <person name="Chapman S.B."/>
            <person name="Chen Z."/>
            <person name="Engels R."/>
            <person name="Freedman E."/>
            <person name="Gellesch M."/>
            <person name="Goldberg J."/>
            <person name="Griggs A."/>
            <person name="Gujja S."/>
            <person name="Heilman E.R."/>
            <person name="Heiman D.I."/>
            <person name="Howarth C."/>
            <person name="Jen D."/>
            <person name="Larson L."/>
            <person name="Mehta T."/>
            <person name="Neiman D."/>
            <person name="Park D."/>
            <person name="Pearson M."/>
            <person name="Roberts A."/>
            <person name="Saif S."/>
            <person name="Shea T."/>
            <person name="Shenoy N."/>
            <person name="Sisk P."/>
            <person name="Stolte C."/>
            <person name="Sykes S."/>
            <person name="Walk T."/>
            <person name="White J."/>
            <person name="Yandava C."/>
            <person name="Haas B."/>
            <person name="Henn M.R."/>
            <person name="Nusbaum C."/>
            <person name="Birren B."/>
        </authorList>
    </citation>
    <scope>NUCLEOTIDE SEQUENCE [LARGE SCALE GENOMIC DNA]</scope>
    <source>
        <strain evidence="2">HB3</strain>
    </source>
</reference>
<dbReference type="PANTHER" id="PTHR11373">
    <property type="entry name" value="DEOXYNUCLEOSIDE TRIPHOSPHATE TRIPHOSPHOHYDROLASE"/>
    <property type="match status" value="1"/>
</dbReference>
<dbReference type="Pfam" id="PF01966">
    <property type="entry name" value="HD"/>
    <property type="match status" value="1"/>
</dbReference>
<dbReference type="Gene3D" id="3.30.70.2760">
    <property type="match status" value="1"/>
</dbReference>
<dbReference type="SMART" id="SM00471">
    <property type="entry name" value="HDc"/>
    <property type="match status" value="1"/>
</dbReference>
<dbReference type="InterPro" id="IPR050135">
    <property type="entry name" value="dGTPase-like"/>
</dbReference>
<sequence length="857" mass="100150">MEIKCDINHNLNGKCSLQNFVRNISLDNEKKVLHVFELKNIRTIYDLIFSVSFFKFSNCMTDVYNNDSGEDISIHKLNINWKGHKNVLCANNKLKQDNELATIVYDKDICNIKNGTIQGKNSNINDILKSSINTSKNNNNINNNNINNNNINNNNINNNNNNNHLYNKDEFINNTLKNEEYNNILSNTELNKMNPSNNKEENNTTTLHPKHSNVMEINEMNNYYEKKKKECTYNNEYVYFDIYINSDIINIFHVNDKDKEKLIKYIYDIIETNDILIMCIYLNLQNVYEKLEKYNILNITLLKNIIEANKFEWMKNEIGISLSEFILIINFILKVKKNRIFCSNIFNQYNKNNNKTTKKKKNTKTLCDKIHQFIEFDNWTFKNIIDNPFFQRLRSLSQLGACQYVYPGATHSRFEHSLGVGFLSAKYFTHLCNRSNLSPNHGELKRMLRCVQIAGLCHDLGHGPFSHTFESFFMNYKKEDTDHKWNHASMSLNIAEHIIENLIDKDDVLDVSDIKIIKKLIKGTENNKPFCGIDPIDSLITASFDIICNNKNGLDADRFDYLQRDATIAPPNGTLPSLNCNRIIGQSAVINGHITYNVKEIHPVWTVYMNRFSLFKQVYTHRKVRAMELMLCDGFRLADDIFKWSESLNDLDSFLDLTDSSIIYDIKKKAKVCKYDEKLNHSLNLINSVIYDRNSEYTYKYISEINITEPKLIEYLKDITNEEKIARYAHGLSPDDIIIDWNYLNYGMGANDPLDSVYFYTSDNEDEAFIAHKEYRGTHPRYFEECNVRLYCKNKKVAHLAKQAHLNFISNEVFTASSPLHKKQKNSCAPIYTYTFHNYLSYVEPCVSLNKIKWINK</sequence>
<feature type="domain" description="HD/PDEase" evidence="1">
    <location>
        <begin position="409"/>
        <end position="559"/>
    </location>
</feature>
<dbReference type="AlphaFoldDB" id="A0A0L7KFZ8"/>
<dbReference type="Proteomes" id="UP000054289">
    <property type="component" value="Unassembled WGS sequence"/>
</dbReference>
<dbReference type="InterPro" id="IPR003607">
    <property type="entry name" value="HD/PDEase_dom"/>
</dbReference>
<evidence type="ECO:0000313" key="3">
    <source>
        <dbReference type="Proteomes" id="UP000054289"/>
    </source>
</evidence>
<proteinExistence type="predicted"/>
<gene>
    <name evidence="2" type="ORF">PFHG_03969</name>
</gene>
<dbReference type="PANTHER" id="PTHR11373:SF4">
    <property type="entry name" value="DEOXYNUCLEOSIDE TRIPHOSPHATE TRIPHOSPHOHYDROLASE SAMHD1"/>
    <property type="match status" value="1"/>
</dbReference>
<dbReference type="Gene3D" id="1.10.3210.10">
    <property type="entry name" value="Hypothetical protein af1432"/>
    <property type="match status" value="1"/>
</dbReference>
<dbReference type="FunFam" id="3.30.70.2760:FF:000003">
    <property type="entry name" value="HD superfamily phosphohydrolase protein"/>
    <property type="match status" value="1"/>
</dbReference>
<accession>A0A0L7KFZ8</accession>
<dbReference type="CDD" id="cd00077">
    <property type="entry name" value="HDc"/>
    <property type="match status" value="1"/>
</dbReference>
<dbReference type="GO" id="GO:0005634">
    <property type="term" value="C:nucleus"/>
    <property type="evidence" value="ECO:0007669"/>
    <property type="project" value="TreeGrafter"/>
</dbReference>